<dbReference type="InterPro" id="IPR017871">
    <property type="entry name" value="ABC_transporter-like_CS"/>
</dbReference>
<dbReference type="OrthoDB" id="9770415at2"/>
<dbReference type="RefSeq" id="WP_006703529.1">
    <property type="nucleotide sequence ID" value="NZ_KI391971.1"/>
</dbReference>
<keyword evidence="2 7" id="KW-0812">Transmembrane</keyword>
<evidence type="ECO:0000313" key="11">
    <source>
        <dbReference type="Proteomes" id="UP000002939"/>
    </source>
</evidence>
<dbReference type="GO" id="GO:0005886">
    <property type="term" value="C:plasma membrane"/>
    <property type="evidence" value="ECO:0007669"/>
    <property type="project" value="UniProtKB-SubCell"/>
</dbReference>
<evidence type="ECO:0000259" key="8">
    <source>
        <dbReference type="PROSITE" id="PS50893"/>
    </source>
</evidence>
<reference evidence="10" key="1">
    <citation type="submission" date="2009-09" db="EMBL/GenBank/DDBJ databases">
        <authorList>
            <consortium name="The Broad Institute Genome Sequencing Platform"/>
            <person name="Ward D."/>
            <person name="Feldgarden M."/>
            <person name="Earl A."/>
            <person name="Young S.K."/>
            <person name="Zeng Q."/>
            <person name="Koehrsen M."/>
            <person name="Alvarado L."/>
            <person name="Berlin A."/>
            <person name="Bochicchio J."/>
            <person name="Borenstein D."/>
            <person name="Chapman S.B."/>
            <person name="Chen Z."/>
            <person name="Engels R."/>
            <person name="Freedman E."/>
            <person name="Gellesch M."/>
            <person name="Goldberg J."/>
            <person name="Griggs A."/>
            <person name="Gujja S."/>
            <person name="Heilman E."/>
            <person name="Heiman D."/>
            <person name="Hepburn T."/>
            <person name="Howarth C."/>
            <person name="Jen D."/>
            <person name="Larson L."/>
            <person name="Lewis B."/>
            <person name="Mehta T."/>
            <person name="Park D."/>
            <person name="Pearson M."/>
            <person name="Roberts A."/>
            <person name="Saif S."/>
            <person name="Shea T."/>
            <person name="Shenoy N."/>
            <person name="Sisk P."/>
            <person name="Stolte C."/>
            <person name="Sykes S."/>
            <person name="Thomson T."/>
            <person name="Walk T."/>
            <person name="White J."/>
            <person name="Yandava C."/>
            <person name="Sibley C.D."/>
            <person name="Field T.R."/>
            <person name="Grinwis M."/>
            <person name="Eshaghurshan C.S."/>
            <person name="Surette M.G."/>
            <person name="Haas B."/>
            <person name="Nusbaum C."/>
            <person name="Birren B."/>
        </authorList>
    </citation>
    <scope>NUCLEOTIDE SEQUENCE [LARGE SCALE GENOMIC DNA]</scope>
    <source>
        <strain evidence="10">ATCC 700633</strain>
    </source>
</reference>
<dbReference type="eggNOG" id="COG1132">
    <property type="taxonomic scope" value="Bacteria"/>
</dbReference>
<dbReference type="PANTHER" id="PTHR24221">
    <property type="entry name" value="ATP-BINDING CASSETTE SUB-FAMILY B"/>
    <property type="match status" value="1"/>
</dbReference>
<evidence type="ECO:0000259" key="9">
    <source>
        <dbReference type="PROSITE" id="PS50929"/>
    </source>
</evidence>
<evidence type="ECO:0000256" key="6">
    <source>
        <dbReference type="ARBA" id="ARBA00023136"/>
    </source>
</evidence>
<comment type="subcellular location">
    <subcellularLocation>
        <location evidence="1">Cell membrane</location>
        <topology evidence="1">Multi-pass membrane protein</topology>
    </subcellularLocation>
</comment>
<dbReference type="Pfam" id="PF00664">
    <property type="entry name" value="ABC_membrane"/>
    <property type="match status" value="1"/>
</dbReference>
<keyword evidence="11" id="KW-1185">Reference proteome</keyword>
<dbReference type="GO" id="GO:0034040">
    <property type="term" value="F:ATPase-coupled lipid transmembrane transporter activity"/>
    <property type="evidence" value="ECO:0007669"/>
    <property type="project" value="TreeGrafter"/>
</dbReference>
<dbReference type="EMBL" id="ACRF02000005">
    <property type="protein sequence ID" value="EEW92770.1"/>
    <property type="molecule type" value="Genomic_DNA"/>
</dbReference>
<dbReference type="Gene3D" id="1.20.1560.10">
    <property type="entry name" value="ABC transporter type 1, transmembrane domain"/>
    <property type="match status" value="1"/>
</dbReference>
<dbReference type="GO" id="GO:0005524">
    <property type="term" value="F:ATP binding"/>
    <property type="evidence" value="ECO:0007669"/>
    <property type="project" value="UniProtKB-KW"/>
</dbReference>
<feature type="transmembrane region" description="Helical" evidence="7">
    <location>
        <begin position="235"/>
        <end position="257"/>
    </location>
</feature>
<dbReference type="HOGENOM" id="CLU_000604_62_6_9"/>
<keyword evidence="4" id="KW-0067">ATP-binding</keyword>
<dbReference type="InterPro" id="IPR003439">
    <property type="entry name" value="ABC_transporter-like_ATP-bd"/>
</dbReference>
<reference evidence="10" key="2">
    <citation type="submission" date="2011-10" db="EMBL/GenBank/DDBJ databases">
        <title>The Genome Sequence of Granulicatella elegans ATCC 700633.</title>
        <authorList>
            <consortium name="The Broad Institute Genome Sequencing Platform"/>
            <consortium name="The Broad Institute Genome Sequencing Center for Infectious Disease"/>
            <person name="Earl A."/>
            <person name="Ward D."/>
            <person name="Feldgarden M."/>
            <person name="Gevers D."/>
            <person name="Sibley C.D."/>
            <person name="Field T.R."/>
            <person name="Grinwis M."/>
            <person name="Eshaghurshan C.S."/>
            <person name="Surette M.G."/>
            <person name="Young S.K."/>
            <person name="Zeng Q."/>
            <person name="Gargeya S."/>
            <person name="Fitzgerald M."/>
            <person name="Haas B."/>
            <person name="Abouelleil A."/>
            <person name="Alvarado L."/>
            <person name="Arachchi H.M."/>
            <person name="Berlin A."/>
            <person name="Brown A."/>
            <person name="Chapman S.B."/>
            <person name="Chen Z."/>
            <person name="Dunbar C."/>
            <person name="Freedman E."/>
            <person name="Gearin G."/>
            <person name="Goldberg J."/>
            <person name="Griggs A."/>
            <person name="Gujja S."/>
            <person name="Heiman D."/>
            <person name="Howarth C."/>
            <person name="Larson L."/>
            <person name="Lui A."/>
            <person name="MacDonald P.J.P."/>
            <person name="Montmayeur A."/>
            <person name="Murphy C."/>
            <person name="Neiman D."/>
            <person name="Pearson M."/>
            <person name="Priest M."/>
            <person name="Roberts A."/>
            <person name="Saif S."/>
            <person name="Shea T."/>
            <person name="Shenoy N."/>
            <person name="Sisk P."/>
            <person name="Stolte C."/>
            <person name="Sykes S."/>
            <person name="Wortman J."/>
            <person name="Nusbaum C."/>
            <person name="Birren B."/>
        </authorList>
    </citation>
    <scope>NUCLEOTIDE SEQUENCE [LARGE SCALE GENOMIC DNA]</scope>
    <source>
        <strain evidence="10">ATCC 700633</strain>
    </source>
</reference>
<dbReference type="SMART" id="SM00382">
    <property type="entry name" value="AAA"/>
    <property type="match status" value="1"/>
</dbReference>
<dbReference type="Pfam" id="PF00005">
    <property type="entry name" value="ABC_tran"/>
    <property type="match status" value="1"/>
</dbReference>
<organism evidence="10 11">
    <name type="scientific">Granulicatella elegans ATCC 700633</name>
    <dbReference type="NCBI Taxonomy" id="626369"/>
    <lineage>
        <taxon>Bacteria</taxon>
        <taxon>Bacillati</taxon>
        <taxon>Bacillota</taxon>
        <taxon>Bacilli</taxon>
        <taxon>Lactobacillales</taxon>
        <taxon>Carnobacteriaceae</taxon>
        <taxon>Granulicatella</taxon>
    </lineage>
</organism>
<accession>D0BMR6</accession>
<dbReference type="AlphaFoldDB" id="D0BMR6"/>
<keyword evidence="6 7" id="KW-0472">Membrane</keyword>
<dbReference type="InterPro" id="IPR011527">
    <property type="entry name" value="ABC1_TM_dom"/>
</dbReference>
<dbReference type="SUPFAM" id="SSF90123">
    <property type="entry name" value="ABC transporter transmembrane region"/>
    <property type="match status" value="1"/>
</dbReference>
<dbReference type="PROSITE" id="PS50929">
    <property type="entry name" value="ABC_TM1F"/>
    <property type="match status" value="1"/>
</dbReference>
<keyword evidence="3" id="KW-0547">Nucleotide-binding</keyword>
<evidence type="ECO:0000256" key="7">
    <source>
        <dbReference type="SAM" id="Phobius"/>
    </source>
</evidence>
<dbReference type="PROSITE" id="PS50893">
    <property type="entry name" value="ABC_TRANSPORTER_2"/>
    <property type="match status" value="1"/>
</dbReference>
<dbReference type="InterPro" id="IPR036640">
    <property type="entry name" value="ABC1_TM_sf"/>
</dbReference>
<evidence type="ECO:0000256" key="1">
    <source>
        <dbReference type="ARBA" id="ARBA00004651"/>
    </source>
</evidence>
<name>D0BMR6_9LACT</name>
<proteinExistence type="predicted"/>
<evidence type="ECO:0000256" key="5">
    <source>
        <dbReference type="ARBA" id="ARBA00022989"/>
    </source>
</evidence>
<gene>
    <name evidence="10" type="ORF">HMPREF0446_01251</name>
</gene>
<evidence type="ECO:0000313" key="10">
    <source>
        <dbReference type="EMBL" id="EEW92770.1"/>
    </source>
</evidence>
<evidence type="ECO:0000256" key="3">
    <source>
        <dbReference type="ARBA" id="ARBA00022741"/>
    </source>
</evidence>
<dbReference type="GO" id="GO:0140359">
    <property type="term" value="F:ABC-type transporter activity"/>
    <property type="evidence" value="ECO:0007669"/>
    <property type="project" value="InterPro"/>
</dbReference>
<dbReference type="Gene3D" id="3.40.50.300">
    <property type="entry name" value="P-loop containing nucleotide triphosphate hydrolases"/>
    <property type="match status" value="1"/>
</dbReference>
<feature type="domain" description="ABC transporter" evidence="8">
    <location>
        <begin position="322"/>
        <end position="535"/>
    </location>
</feature>
<dbReference type="InterPro" id="IPR027417">
    <property type="entry name" value="P-loop_NTPase"/>
</dbReference>
<dbReference type="GO" id="GO:0016887">
    <property type="term" value="F:ATP hydrolysis activity"/>
    <property type="evidence" value="ECO:0007669"/>
    <property type="project" value="InterPro"/>
</dbReference>
<dbReference type="Proteomes" id="UP000002939">
    <property type="component" value="Unassembled WGS sequence"/>
</dbReference>
<dbReference type="SUPFAM" id="SSF52540">
    <property type="entry name" value="P-loop containing nucleoside triphosphate hydrolases"/>
    <property type="match status" value="1"/>
</dbReference>
<protein>
    <recommendedName>
        <fullName evidence="12">ABC transporter domain-containing protein</fullName>
    </recommendedName>
</protein>
<feature type="transmembrane region" description="Helical" evidence="7">
    <location>
        <begin position="149"/>
        <end position="167"/>
    </location>
</feature>
<evidence type="ECO:0000256" key="4">
    <source>
        <dbReference type="ARBA" id="ARBA00022840"/>
    </source>
</evidence>
<keyword evidence="5 7" id="KW-1133">Transmembrane helix</keyword>
<evidence type="ECO:0000256" key="2">
    <source>
        <dbReference type="ARBA" id="ARBA00022692"/>
    </source>
</evidence>
<sequence>MLSLLKLFQSIPKKILLLIVIGMGITALDGIVIPYFISNLIEVGTSKNVSDLVLISIVGILGYGFVRFGVFIWDEFQQRLLKLLSIQTKEKLITNYYAGDFEPTEVESILLTEWNVIQQQGIVSFISFVYCLTFSFFTFIYIAVLDLKMTIIFLAFAILPLLIPHLFTKKIKVKAQEWSQNNQQYIARQHEFIDYKRVIKNFRVESIAISNLGSKIRATEEDYYQMNHLRFLSKILANLVSGISSFLPLAIGVYFSIQGDLKLSVVMAIYLASDRIISPLLNAMDFYQKMNTTIPMVQRMNKYLEFEPMKEEEVLVTEVFPIQLTNIHLTLKEHTILNELHFMMNRGERILLMGPSGSGKTTLLDCIYGDIHPQSGQISFAGVEASETNNAFQKAKIGYFMQESTIFMNSLAFNLTLGEEYSIEQMENILKEVHLSYLLERYDLLDETVNLVDNLSGGEKARLCLARLLLRSYEVLLIDEFSSAVDEETTTFIRELLKDRQISFIEISHRIPKHPEDYHKIYVLEDGKLKVTEKI</sequence>
<feature type="transmembrane region" description="Helical" evidence="7">
    <location>
        <begin position="15"/>
        <end position="37"/>
    </location>
</feature>
<comment type="caution">
    <text evidence="10">The sequence shown here is derived from an EMBL/GenBank/DDBJ whole genome shotgun (WGS) entry which is preliminary data.</text>
</comment>
<dbReference type="InterPro" id="IPR003593">
    <property type="entry name" value="AAA+_ATPase"/>
</dbReference>
<dbReference type="STRING" id="626369.HMPREF0446_01251"/>
<dbReference type="InterPro" id="IPR039421">
    <property type="entry name" value="Type_1_exporter"/>
</dbReference>
<feature type="domain" description="ABC transmembrane type-1" evidence="9">
    <location>
        <begin position="17"/>
        <end position="292"/>
    </location>
</feature>
<evidence type="ECO:0008006" key="12">
    <source>
        <dbReference type="Google" id="ProtNLM"/>
    </source>
</evidence>
<feature type="transmembrane region" description="Helical" evidence="7">
    <location>
        <begin position="122"/>
        <end position="143"/>
    </location>
</feature>
<dbReference type="PROSITE" id="PS00211">
    <property type="entry name" value="ABC_TRANSPORTER_1"/>
    <property type="match status" value="1"/>
</dbReference>
<dbReference type="PANTHER" id="PTHR24221:SF654">
    <property type="entry name" value="ATP-BINDING CASSETTE SUB-FAMILY B MEMBER 6"/>
    <property type="match status" value="1"/>
</dbReference>
<feature type="transmembrane region" description="Helical" evidence="7">
    <location>
        <begin position="52"/>
        <end position="73"/>
    </location>
</feature>